<evidence type="ECO:0000313" key="3">
    <source>
        <dbReference type="Proteomes" id="UP000323000"/>
    </source>
</evidence>
<keyword evidence="1" id="KW-0472">Membrane</keyword>
<accession>A0A5C7HF12</accession>
<keyword evidence="1" id="KW-0812">Transmembrane</keyword>
<dbReference type="EMBL" id="VAHF01000009">
    <property type="protein sequence ID" value="TXG55225.1"/>
    <property type="molecule type" value="Genomic_DNA"/>
</dbReference>
<proteinExistence type="predicted"/>
<comment type="caution">
    <text evidence="2">The sequence shown here is derived from an EMBL/GenBank/DDBJ whole genome shotgun (WGS) entry which is preliminary data.</text>
</comment>
<name>A0A5C7HF12_9ROSI</name>
<dbReference type="AlphaFoldDB" id="A0A5C7HF12"/>
<dbReference type="Proteomes" id="UP000323000">
    <property type="component" value="Chromosome 9"/>
</dbReference>
<organism evidence="2 3">
    <name type="scientific">Acer yangbiense</name>
    <dbReference type="NCBI Taxonomy" id="1000413"/>
    <lineage>
        <taxon>Eukaryota</taxon>
        <taxon>Viridiplantae</taxon>
        <taxon>Streptophyta</taxon>
        <taxon>Embryophyta</taxon>
        <taxon>Tracheophyta</taxon>
        <taxon>Spermatophyta</taxon>
        <taxon>Magnoliopsida</taxon>
        <taxon>eudicotyledons</taxon>
        <taxon>Gunneridae</taxon>
        <taxon>Pentapetalae</taxon>
        <taxon>rosids</taxon>
        <taxon>malvids</taxon>
        <taxon>Sapindales</taxon>
        <taxon>Sapindaceae</taxon>
        <taxon>Hippocastanoideae</taxon>
        <taxon>Acereae</taxon>
        <taxon>Acer</taxon>
    </lineage>
</organism>
<gene>
    <name evidence="2" type="ORF">EZV62_020481</name>
</gene>
<sequence length="126" mass="13902">MGVKRSSRACNDWKICAEVFVGIILIWAATNSFAATNPVDGKHGFLLFLILFTLFGCLETGLRFPFFRSGIVGSWWFPGGVLVIMNSDEVADLCEALSLKEKEGPLMPLHVGMKEDGVRRGGEDYD</sequence>
<feature type="transmembrane region" description="Helical" evidence="1">
    <location>
        <begin position="44"/>
        <end position="62"/>
    </location>
</feature>
<reference evidence="3" key="1">
    <citation type="journal article" date="2019" name="Gigascience">
        <title>De novo genome assembly of the endangered Acer yangbiense, a plant species with extremely small populations endemic to Yunnan Province, China.</title>
        <authorList>
            <person name="Yang J."/>
            <person name="Wariss H.M."/>
            <person name="Tao L."/>
            <person name="Zhang R."/>
            <person name="Yun Q."/>
            <person name="Hollingsworth P."/>
            <person name="Dao Z."/>
            <person name="Luo G."/>
            <person name="Guo H."/>
            <person name="Ma Y."/>
            <person name="Sun W."/>
        </authorList>
    </citation>
    <scope>NUCLEOTIDE SEQUENCE [LARGE SCALE GENOMIC DNA]</scope>
    <source>
        <strain evidence="3">cv. Malutang</strain>
    </source>
</reference>
<keyword evidence="1" id="KW-1133">Transmembrane helix</keyword>
<keyword evidence="3" id="KW-1185">Reference proteome</keyword>
<protein>
    <submittedName>
        <fullName evidence="2">Uncharacterized protein</fullName>
    </submittedName>
</protein>
<evidence type="ECO:0000256" key="1">
    <source>
        <dbReference type="SAM" id="Phobius"/>
    </source>
</evidence>
<evidence type="ECO:0000313" key="2">
    <source>
        <dbReference type="EMBL" id="TXG55225.1"/>
    </source>
</evidence>